<feature type="compositionally biased region" description="Gly residues" evidence="1">
    <location>
        <begin position="1"/>
        <end position="18"/>
    </location>
</feature>
<proteinExistence type="predicted"/>
<evidence type="ECO:0000313" key="2">
    <source>
        <dbReference type="EMBL" id="CAA9586939.1"/>
    </source>
</evidence>
<protein>
    <submittedName>
        <fullName evidence="2">Uncharacterized protein</fullName>
    </submittedName>
</protein>
<accession>A0A6J4VSP6</accession>
<gene>
    <name evidence="2" type="ORF">AVDCRST_MAG18-4011</name>
</gene>
<feature type="region of interest" description="Disordered" evidence="1">
    <location>
        <begin position="1"/>
        <end position="64"/>
    </location>
</feature>
<sequence>GDGEGGGGDPAVGAGGLVPGPHHREPSDLPPCDQTGDCHRAGQAGRPAQGGDVEQHPGAGGVAV</sequence>
<dbReference type="AlphaFoldDB" id="A0A6J4VSP6"/>
<reference evidence="2" key="1">
    <citation type="submission" date="2020-02" db="EMBL/GenBank/DDBJ databases">
        <authorList>
            <person name="Meier V. D."/>
        </authorList>
    </citation>
    <scope>NUCLEOTIDE SEQUENCE</scope>
    <source>
        <strain evidence="2">AVDCRST_MAG18</strain>
    </source>
</reference>
<feature type="non-terminal residue" evidence="2">
    <location>
        <position position="1"/>
    </location>
</feature>
<name>A0A6J4VSP6_9BACT</name>
<feature type="non-terminal residue" evidence="2">
    <location>
        <position position="64"/>
    </location>
</feature>
<organism evidence="2">
    <name type="scientific">uncultured Thermomicrobiales bacterium</name>
    <dbReference type="NCBI Taxonomy" id="1645740"/>
    <lineage>
        <taxon>Bacteria</taxon>
        <taxon>Pseudomonadati</taxon>
        <taxon>Thermomicrobiota</taxon>
        <taxon>Thermomicrobia</taxon>
        <taxon>Thermomicrobiales</taxon>
        <taxon>environmental samples</taxon>
    </lineage>
</organism>
<feature type="compositionally biased region" description="Low complexity" evidence="1">
    <location>
        <begin position="41"/>
        <end position="51"/>
    </location>
</feature>
<dbReference type="EMBL" id="CADCWN010000318">
    <property type="protein sequence ID" value="CAA9586939.1"/>
    <property type="molecule type" value="Genomic_DNA"/>
</dbReference>
<evidence type="ECO:0000256" key="1">
    <source>
        <dbReference type="SAM" id="MobiDB-lite"/>
    </source>
</evidence>